<proteinExistence type="inferred from homology"/>
<dbReference type="EMBL" id="OZ035832">
    <property type="protein sequence ID" value="CAL1570900.1"/>
    <property type="molecule type" value="Genomic_DNA"/>
</dbReference>
<comment type="subcellular location">
    <subcellularLocation>
        <location evidence="1">Endomembrane system</location>
        <topology evidence="1">Multi-pass membrane protein</topology>
    </subcellularLocation>
</comment>
<feature type="transmembrane region" description="Helical" evidence="6">
    <location>
        <begin position="12"/>
        <end position="36"/>
    </location>
</feature>
<evidence type="ECO:0000313" key="9">
    <source>
        <dbReference type="Proteomes" id="UP001497482"/>
    </source>
</evidence>
<organism evidence="8 9">
    <name type="scientific">Knipowitschia caucasica</name>
    <name type="common">Caucasian dwarf goby</name>
    <name type="synonym">Pomatoschistus caucasicus</name>
    <dbReference type="NCBI Taxonomy" id="637954"/>
    <lineage>
        <taxon>Eukaryota</taxon>
        <taxon>Metazoa</taxon>
        <taxon>Chordata</taxon>
        <taxon>Craniata</taxon>
        <taxon>Vertebrata</taxon>
        <taxon>Euteleostomi</taxon>
        <taxon>Actinopterygii</taxon>
        <taxon>Neopterygii</taxon>
        <taxon>Teleostei</taxon>
        <taxon>Neoteleostei</taxon>
        <taxon>Acanthomorphata</taxon>
        <taxon>Gobiaria</taxon>
        <taxon>Gobiiformes</taxon>
        <taxon>Gobioidei</taxon>
        <taxon>Gobiidae</taxon>
        <taxon>Gobiinae</taxon>
        <taxon>Knipowitschia</taxon>
    </lineage>
</organism>
<keyword evidence="5 6" id="KW-0472">Membrane</keyword>
<dbReference type="PANTHER" id="PTHR21324:SF7">
    <property type="entry name" value="TRANSMEMBRANE PROTEIN 150C"/>
    <property type="match status" value="1"/>
</dbReference>
<evidence type="ECO:0000256" key="5">
    <source>
        <dbReference type="ARBA" id="ARBA00023136"/>
    </source>
</evidence>
<dbReference type="Pfam" id="PF10277">
    <property type="entry name" value="Frag1"/>
    <property type="match status" value="1"/>
</dbReference>
<gene>
    <name evidence="8" type="ORF">KC01_LOCUS3107</name>
</gene>
<dbReference type="GO" id="GO:0012505">
    <property type="term" value="C:endomembrane system"/>
    <property type="evidence" value="ECO:0007669"/>
    <property type="project" value="UniProtKB-SubCell"/>
</dbReference>
<dbReference type="InterPro" id="IPR019402">
    <property type="entry name" value="CWH43_N"/>
</dbReference>
<evidence type="ECO:0000313" key="8">
    <source>
        <dbReference type="EMBL" id="CAL1570900.1"/>
    </source>
</evidence>
<reference evidence="8 9" key="1">
    <citation type="submission" date="2024-04" db="EMBL/GenBank/DDBJ databases">
        <authorList>
            <person name="Waldvogel A.-M."/>
            <person name="Schoenle A."/>
        </authorList>
    </citation>
    <scope>NUCLEOTIDE SEQUENCE [LARGE SCALE GENOMIC DNA]</scope>
</reference>
<keyword evidence="3 6" id="KW-0812">Transmembrane</keyword>
<protein>
    <recommendedName>
        <fullName evidence="7">CWH43-like N-terminal domain-containing protein</fullName>
    </recommendedName>
</protein>
<dbReference type="GO" id="GO:0005886">
    <property type="term" value="C:plasma membrane"/>
    <property type="evidence" value="ECO:0007669"/>
    <property type="project" value="TreeGrafter"/>
</dbReference>
<dbReference type="PANTHER" id="PTHR21324">
    <property type="entry name" value="FASTING-INDUCIBLE INTEGRAL MEMBRANE PROTEIN TM6P1-RELATED"/>
    <property type="match status" value="1"/>
</dbReference>
<evidence type="ECO:0000259" key="7">
    <source>
        <dbReference type="Pfam" id="PF10277"/>
    </source>
</evidence>
<keyword evidence="9" id="KW-1185">Reference proteome</keyword>
<name>A0AAV2J4Z1_KNICA</name>
<evidence type="ECO:0000256" key="3">
    <source>
        <dbReference type="ARBA" id="ARBA00022692"/>
    </source>
</evidence>
<evidence type="ECO:0000256" key="1">
    <source>
        <dbReference type="ARBA" id="ARBA00004127"/>
    </source>
</evidence>
<dbReference type="Proteomes" id="UP001497482">
    <property type="component" value="Chromosome 10"/>
</dbReference>
<evidence type="ECO:0000256" key="6">
    <source>
        <dbReference type="SAM" id="Phobius"/>
    </source>
</evidence>
<dbReference type="InterPro" id="IPR050911">
    <property type="entry name" value="DRAM/TMEM150_Autophagy_Mod"/>
</dbReference>
<accession>A0AAV2J4Z1</accession>
<evidence type="ECO:0000256" key="4">
    <source>
        <dbReference type="ARBA" id="ARBA00022989"/>
    </source>
</evidence>
<keyword evidence="4 6" id="KW-1133">Transmembrane helix</keyword>
<feature type="transmembrane region" description="Helical" evidence="6">
    <location>
        <begin position="140"/>
        <end position="162"/>
    </location>
</feature>
<feature type="transmembrane region" description="Helical" evidence="6">
    <location>
        <begin position="103"/>
        <end position="128"/>
    </location>
</feature>
<feature type="domain" description="CWH43-like N-terminal" evidence="7">
    <location>
        <begin position="13"/>
        <end position="223"/>
    </location>
</feature>
<comment type="similarity">
    <text evidence="2">Belongs to the DRAM/TMEM150 family.</text>
</comment>
<feature type="transmembrane region" description="Helical" evidence="6">
    <location>
        <begin position="174"/>
        <end position="197"/>
    </location>
</feature>
<feature type="transmembrane region" description="Helical" evidence="6">
    <location>
        <begin position="73"/>
        <end position="91"/>
    </location>
</feature>
<dbReference type="AlphaFoldDB" id="A0AAV2J4Z1"/>
<feature type="transmembrane region" description="Helical" evidence="6">
    <location>
        <begin position="203"/>
        <end position="221"/>
    </location>
</feature>
<sequence>MERCIGRIKRWSPWAFLPLLFSTGVAAGLIVVYFAAETHGQIVPLMSSHYVPNQSARPPYISIAGNSPPASCLFSQIMNLGAFVGFFIGLFRYLQLKNSLNKSWLNIICLFTFSSACFGMTLVGNFQLFVEEGIHNFGTLLTFGLGTLFCWIQSYLTLNVNLRKEGFKTSILRFLLSGGITLSFIMYTTLMAVGLHMHAARGQWSLVMMFLLFIGTFCVEFRHSCLNFQVTDISRAQQPVNLSFTEMSTQPSDENY</sequence>
<evidence type="ECO:0000256" key="2">
    <source>
        <dbReference type="ARBA" id="ARBA00006565"/>
    </source>
</evidence>